<gene>
    <name evidence="2" type="ORF">AVL57_03875</name>
</gene>
<reference evidence="2 3" key="1">
    <citation type="submission" date="2015-12" db="EMBL/GenBank/DDBJ databases">
        <title>Intraspecies pangenome expansion in the marine bacterium Alteromonas.</title>
        <authorList>
            <person name="Lopez-Perez M."/>
            <person name="Rodriguez-Valera F."/>
        </authorList>
    </citation>
    <scope>NUCLEOTIDE SEQUENCE [LARGE SCALE GENOMIC DNA]</scope>
    <source>
        <strain evidence="2 3">LMG 21861</strain>
    </source>
</reference>
<keyword evidence="3" id="KW-1185">Reference proteome</keyword>
<accession>A0ABN4LIR8</accession>
<keyword evidence="1" id="KW-0812">Transmembrane</keyword>
<keyword evidence="1" id="KW-1133">Transmembrane helix</keyword>
<feature type="transmembrane region" description="Helical" evidence="1">
    <location>
        <begin position="71"/>
        <end position="93"/>
    </location>
</feature>
<evidence type="ECO:0000313" key="2">
    <source>
        <dbReference type="EMBL" id="AMJ73191.1"/>
    </source>
</evidence>
<name>A0ABN4LIR8_9ALTE</name>
<feature type="transmembrane region" description="Helical" evidence="1">
    <location>
        <begin position="32"/>
        <end position="51"/>
    </location>
</feature>
<proteinExistence type="predicted"/>
<protein>
    <submittedName>
        <fullName evidence="2">Uncharacterized protein</fullName>
    </submittedName>
</protein>
<sequence>MKKFQIIFGTTLFISLVLSALFRLLGIEQYQVISGVPGLIILFLIFLGHFVTLDDDLAGGWSNPDASKKVALLSVGELALKFVALLFGLWLVLS</sequence>
<dbReference type="Proteomes" id="UP000056750">
    <property type="component" value="Chromosome"/>
</dbReference>
<evidence type="ECO:0000256" key="1">
    <source>
        <dbReference type="SAM" id="Phobius"/>
    </source>
</evidence>
<dbReference type="EMBL" id="CP013926">
    <property type="protein sequence ID" value="AMJ73191.1"/>
    <property type="molecule type" value="Genomic_DNA"/>
</dbReference>
<dbReference type="RefSeq" id="WP_057794164.1">
    <property type="nucleotide sequence ID" value="NZ_CANLMS010000002.1"/>
</dbReference>
<keyword evidence="1" id="KW-0472">Membrane</keyword>
<organism evidence="2 3">
    <name type="scientific">Alteromonas stellipolaris</name>
    <dbReference type="NCBI Taxonomy" id="233316"/>
    <lineage>
        <taxon>Bacteria</taxon>
        <taxon>Pseudomonadati</taxon>
        <taxon>Pseudomonadota</taxon>
        <taxon>Gammaproteobacteria</taxon>
        <taxon>Alteromonadales</taxon>
        <taxon>Alteromonadaceae</taxon>
        <taxon>Alteromonas/Salinimonas group</taxon>
        <taxon>Alteromonas</taxon>
    </lineage>
</organism>
<evidence type="ECO:0000313" key="3">
    <source>
        <dbReference type="Proteomes" id="UP000056750"/>
    </source>
</evidence>
<feature type="transmembrane region" description="Helical" evidence="1">
    <location>
        <begin position="6"/>
        <end position="25"/>
    </location>
</feature>